<feature type="chain" id="PRO_5032970838" description="EGF-like domain-containing protein" evidence="10">
    <location>
        <begin position="19"/>
        <end position="1623"/>
    </location>
</feature>
<evidence type="ECO:0000256" key="4">
    <source>
        <dbReference type="ARBA" id="ARBA00022989"/>
    </source>
</evidence>
<dbReference type="EMBL" id="CAJOBB010000767">
    <property type="protein sequence ID" value="CAF3747166.1"/>
    <property type="molecule type" value="Genomic_DNA"/>
</dbReference>
<evidence type="ECO:0000256" key="10">
    <source>
        <dbReference type="SAM" id="SignalP"/>
    </source>
</evidence>
<comment type="caution">
    <text evidence="13">The sequence shown here is derived from an EMBL/GenBank/DDBJ whole genome shotgun (WGS) entry which is preliminary data.</text>
</comment>
<dbReference type="InterPro" id="IPR000742">
    <property type="entry name" value="EGF"/>
</dbReference>
<feature type="domain" description="EGF-like" evidence="11">
    <location>
        <begin position="932"/>
        <end position="970"/>
    </location>
</feature>
<dbReference type="PROSITE" id="PS50026">
    <property type="entry name" value="EGF_3"/>
    <property type="match status" value="3"/>
</dbReference>
<proteinExistence type="predicted"/>
<dbReference type="SMART" id="SM00181">
    <property type="entry name" value="EGF"/>
    <property type="match status" value="3"/>
</dbReference>
<evidence type="ECO:0000256" key="6">
    <source>
        <dbReference type="ARBA" id="ARBA00023157"/>
    </source>
</evidence>
<dbReference type="PROSITE" id="PS50262">
    <property type="entry name" value="G_PROTEIN_RECEP_F1_2"/>
    <property type="match status" value="1"/>
</dbReference>
<feature type="disulfide bond" evidence="8">
    <location>
        <begin position="196"/>
        <end position="211"/>
    </location>
</feature>
<dbReference type="PANTHER" id="PTHR24270">
    <property type="entry name" value="LOW-DENSITY LIPOPROTEIN RECEPTOR-RELATED"/>
    <property type="match status" value="1"/>
</dbReference>
<keyword evidence="7" id="KW-0245">EGF-like domain</keyword>
<evidence type="ECO:0008006" key="15">
    <source>
        <dbReference type="Google" id="ProtNLM"/>
    </source>
</evidence>
<feature type="transmembrane region" description="Helical" evidence="9">
    <location>
        <begin position="1357"/>
        <end position="1376"/>
    </location>
</feature>
<evidence type="ECO:0000256" key="8">
    <source>
        <dbReference type="PROSITE-ProRule" id="PRU00124"/>
    </source>
</evidence>
<keyword evidence="6 7" id="KW-1015">Disulfide bond</keyword>
<feature type="transmembrane region" description="Helical" evidence="9">
    <location>
        <begin position="1495"/>
        <end position="1521"/>
    </location>
</feature>
<feature type="disulfide bond" evidence="7">
    <location>
        <begin position="1281"/>
        <end position="1290"/>
    </location>
</feature>
<feature type="signal peptide" evidence="10">
    <location>
        <begin position="1"/>
        <end position="18"/>
    </location>
</feature>
<feature type="transmembrane region" description="Helical" evidence="9">
    <location>
        <begin position="1396"/>
        <end position="1422"/>
    </location>
</feature>
<feature type="domain" description="G-protein coupled receptors family 1 profile" evidence="12">
    <location>
        <begin position="1339"/>
        <end position="1597"/>
    </location>
</feature>
<feature type="transmembrane region" description="Helical" evidence="9">
    <location>
        <begin position="1320"/>
        <end position="1345"/>
    </location>
</feature>
<evidence type="ECO:0000256" key="7">
    <source>
        <dbReference type="PROSITE-ProRule" id="PRU00076"/>
    </source>
</evidence>
<dbReference type="InterPro" id="IPR036055">
    <property type="entry name" value="LDL_receptor-like_sf"/>
</dbReference>
<feature type="transmembrane region" description="Helical" evidence="9">
    <location>
        <begin position="1546"/>
        <end position="1565"/>
    </location>
</feature>
<evidence type="ECO:0000256" key="1">
    <source>
        <dbReference type="ARBA" id="ARBA00004167"/>
    </source>
</evidence>
<keyword evidence="2 9" id="KW-0812">Transmembrane</keyword>
<keyword evidence="5 9" id="KW-0472">Membrane</keyword>
<dbReference type="GO" id="GO:0005886">
    <property type="term" value="C:plasma membrane"/>
    <property type="evidence" value="ECO:0007669"/>
    <property type="project" value="TreeGrafter"/>
</dbReference>
<dbReference type="Gene3D" id="4.10.400.10">
    <property type="entry name" value="Low-density Lipoprotein Receptor"/>
    <property type="match status" value="2"/>
</dbReference>
<comment type="caution">
    <text evidence="7">Lacks conserved residue(s) required for the propagation of feature annotation.</text>
</comment>
<evidence type="ECO:0000313" key="14">
    <source>
        <dbReference type="Proteomes" id="UP000663868"/>
    </source>
</evidence>
<evidence type="ECO:0000256" key="3">
    <source>
        <dbReference type="ARBA" id="ARBA00022737"/>
    </source>
</evidence>
<keyword evidence="4 9" id="KW-1133">Transmembrane helix</keyword>
<comment type="subcellular location">
    <subcellularLocation>
        <location evidence="1">Membrane</location>
        <topology evidence="1">Single-pass membrane protein</topology>
    </subcellularLocation>
</comment>
<keyword evidence="10" id="KW-0732">Signal</keyword>
<protein>
    <recommendedName>
        <fullName evidence="15">EGF-like domain-containing protein</fullName>
    </recommendedName>
</protein>
<dbReference type="CDD" id="cd00112">
    <property type="entry name" value="LDLa"/>
    <property type="match status" value="1"/>
</dbReference>
<evidence type="ECO:0000256" key="2">
    <source>
        <dbReference type="ARBA" id="ARBA00022692"/>
    </source>
</evidence>
<dbReference type="InterPro" id="IPR017452">
    <property type="entry name" value="GPCR_Rhodpsn_7TM"/>
</dbReference>
<dbReference type="Proteomes" id="UP000663868">
    <property type="component" value="Unassembled WGS sequence"/>
</dbReference>
<dbReference type="Gene3D" id="1.20.1070.10">
    <property type="entry name" value="Rhodopsin 7-helix transmembrane proteins"/>
    <property type="match status" value="1"/>
</dbReference>
<dbReference type="PROSITE" id="PS00022">
    <property type="entry name" value="EGF_1"/>
    <property type="match status" value="3"/>
</dbReference>
<dbReference type="PROSITE" id="PS50068">
    <property type="entry name" value="LDLRA_2"/>
    <property type="match status" value="3"/>
</dbReference>
<sequence length="1623" mass="189928">MMILTALLIFNLFISLNTHYSLYYSDIHQGSYATFDCLYTYLVDVGKEKGKDYLRNSYLTPYCRRPDLNEEQDEMLYPVYENIMKTSSFKELKRKNVTSEQLLKWFSPIDIAEKYEMYRNDSDVFHNCSLPWFGSMCQYKFNFDFDSYLSFGDIVQATTDAKTKNASDISTRTCYGLLTTCNRGLWPLCLDWREICDGKFDCINGEDEYMCDQLETTECNSNEYQCHYGGQCLPLVFLKDGKVSIDCLDGSDEAVERGFQTSRINSYCSFISKFRCEEQIGRYPGSFQCGDGEYLLGVTLPVTMISCWNQKDKEVSRAMLTNMEHISSINCREAFYCALHSNRTFGSRGIDHNGMEMVPILEDIRNEECESLSQYCESEWLVIPAYPILFGFFQFIYFTNRSVDEFQTNIKPDLICFNAQACPVLLTEIHPIKFLDGLICCHSSDLIYGDEARDFNYIDAMFSYRKHDCARKGIEKSCKNSSYFYCNESMKCISFNRVGDGNNDCYFGEDERFNACQLNDSNRFQCSSDKNKCLSLVAVGDGADNCPLGEDERFTYTQDWVILIPFPYLCNNEHNLGPHFGEWNDTDETNCDSWPCDNPYTHCNKYWSCQNGIDELNCPNSKCSLDEHECYNQQSELSYCISLHNMYDKYVNCCKQVYVEREFYFYNGTSDISENYFSWNDSKYITLDKLCRSDPHLQTSSLQEDICFHSPESFYLPYRKPVKFIQNNKYLCQYNKDFPEYYDPIFKTLHLGYFPSVLMNVSIPTNFKTNQLKKTTFSISNEFISYCHRGMLVLYGRNQIKTCFCPPNYYGSQCQWQNQRISLTIQLVWRSNRFTPIIFQVLIILIDEYGQIAPYYEQIIYIPNRDCNTKFNLYLLYPERPKSLSNNYSIRIDIYEKIKLEYWSSWHLSIPFQFLPVNRIATQLIIPEMKNEESTCILSCGKHGKCMNYVNNKSLFFCLCDNGYSGINCNITNQCNCANDSLGIVQVLRNPVYDHFDPLPPSNEYSQECPPENVFSKMSVVFRPSENVLRIKCPLYICICSLYKFGSYCHLTHSTCKLSNNSCKQNELCIPNDYRIDLNTFTCLCQDEYSDERCENKNNQIDIHLNKDILWGHSKLLIHVITSYDRNEHERRILLKKVPYNQNILTIHLTQPFHIILAEIVNESFYLLVVREIYLSSEYIQTKIESKQRCPLVYNLLNDTVRQYSYLRRVKYYPSLCHTNLELMCFYDEVHMCICDRNRFSNCFFFNQTRNNDCQGYNYCENGGECFFNNQTCPTQFMCMCDDCYYGAKCQLSTKGFGFSLDSILGYHIKPKISLNQQPVIIKITIFISTMLLVIGLINGLLSIGTFRRIKSRQVGAGYYLLSSSIISIFIIILLTYKVWELILSQMSVITNRSFLHFNCILIDVILKILLTFNEWCNACVAMERMMSVILATRFQKKKSIKMSKWVILITFIFTILTHIHEPIRRQLIEDFDIDEYRIWCFVRYSSSVQKYNSFITLFHFLAPFSINIISALCIIITLAYRRSAVEHSETLRGHLKNQIQQHAHVLYSPCILILLSLPRLIISFANKCMRSAHQPWLHLIGYFLSFIPSMLLFIVFVMPSKTYRREFKAWTKQISQKLCTTR</sequence>
<feature type="domain" description="EGF-like" evidence="11">
    <location>
        <begin position="1052"/>
        <end position="1095"/>
    </location>
</feature>
<organism evidence="13 14">
    <name type="scientific">Adineta steineri</name>
    <dbReference type="NCBI Taxonomy" id="433720"/>
    <lineage>
        <taxon>Eukaryota</taxon>
        <taxon>Metazoa</taxon>
        <taxon>Spiralia</taxon>
        <taxon>Gnathifera</taxon>
        <taxon>Rotifera</taxon>
        <taxon>Eurotatoria</taxon>
        <taxon>Bdelloidea</taxon>
        <taxon>Adinetida</taxon>
        <taxon>Adinetidae</taxon>
        <taxon>Adineta</taxon>
    </lineage>
</organism>
<gene>
    <name evidence="13" type="ORF">KXQ929_LOCUS14019</name>
</gene>
<feature type="disulfide bond" evidence="7">
    <location>
        <begin position="960"/>
        <end position="969"/>
    </location>
</feature>
<accession>A0A818Y1C3</accession>
<feature type="disulfide bond" evidence="7">
    <location>
        <begin position="1085"/>
        <end position="1094"/>
    </location>
</feature>
<evidence type="ECO:0000256" key="5">
    <source>
        <dbReference type="ARBA" id="ARBA00023136"/>
    </source>
</evidence>
<feature type="domain" description="EGF-like" evidence="11">
    <location>
        <begin position="1250"/>
        <end position="1291"/>
    </location>
</feature>
<feature type="disulfide bond" evidence="7">
    <location>
        <begin position="936"/>
        <end position="946"/>
    </location>
</feature>
<evidence type="ECO:0000256" key="9">
    <source>
        <dbReference type="SAM" id="Phobius"/>
    </source>
</evidence>
<dbReference type="PROSITE" id="PS01186">
    <property type="entry name" value="EGF_2"/>
    <property type="match status" value="1"/>
</dbReference>
<dbReference type="InterPro" id="IPR050685">
    <property type="entry name" value="LDLR"/>
</dbReference>
<name>A0A818Y1C3_9BILA</name>
<dbReference type="SUPFAM" id="SSF81321">
    <property type="entry name" value="Family A G protein-coupled receptor-like"/>
    <property type="match status" value="1"/>
</dbReference>
<evidence type="ECO:0000259" key="11">
    <source>
        <dbReference type="PROSITE" id="PS50026"/>
    </source>
</evidence>
<keyword evidence="3" id="KW-0677">Repeat</keyword>
<dbReference type="PRINTS" id="PR00261">
    <property type="entry name" value="LDLRECEPTOR"/>
</dbReference>
<dbReference type="GO" id="GO:0016192">
    <property type="term" value="P:vesicle-mediated transport"/>
    <property type="evidence" value="ECO:0007669"/>
    <property type="project" value="UniProtKB-ARBA"/>
</dbReference>
<feature type="transmembrane region" description="Helical" evidence="9">
    <location>
        <begin position="1577"/>
        <end position="1599"/>
    </location>
</feature>
<evidence type="ECO:0000259" key="12">
    <source>
        <dbReference type="PROSITE" id="PS50262"/>
    </source>
</evidence>
<feature type="transmembrane region" description="Helical" evidence="9">
    <location>
        <begin position="1443"/>
        <end position="1461"/>
    </location>
</feature>
<reference evidence="13" key="1">
    <citation type="submission" date="2021-02" db="EMBL/GenBank/DDBJ databases">
        <authorList>
            <person name="Nowell W R."/>
        </authorList>
    </citation>
    <scope>NUCLEOTIDE SEQUENCE</scope>
</reference>
<evidence type="ECO:0000313" key="13">
    <source>
        <dbReference type="EMBL" id="CAF3747166.1"/>
    </source>
</evidence>
<dbReference type="SUPFAM" id="SSF57424">
    <property type="entry name" value="LDL receptor-like module"/>
    <property type="match status" value="1"/>
</dbReference>
<dbReference type="InterPro" id="IPR002172">
    <property type="entry name" value="LDrepeatLR_classA_rpt"/>
</dbReference>
<dbReference type="SMART" id="SM00192">
    <property type="entry name" value="LDLa"/>
    <property type="match status" value="4"/>
</dbReference>